<proteinExistence type="predicted"/>
<evidence type="ECO:0000313" key="1">
    <source>
        <dbReference type="EMBL" id="MBO1513703.1"/>
    </source>
</evidence>
<keyword evidence="2" id="KW-1185">Reference proteome</keyword>
<sequence length="254" mass="28921">MTVDKQLKKMSENYISAYEIRSSMAGYFNTFKDFYLEDRNKVMNNRELTHAGKEKRLERVKQRHEIDFMKMFREQEAKRNELLNENIKIAKSIILAELPPVDAETEKLFTKRVEELEGKIIFATNLDAAKKALEEIAAIATEPALAATTKEKIKQLSQQVLALAPSDKVITVKYELGKLFEDVSSRALPQGAIQATEALESAQEFLGMDLVQPFILDNLGQISNDLVRYANNTESYFIDKADVIKDIEMNGKGY</sequence>
<dbReference type="Proteomes" id="UP000663981">
    <property type="component" value="Unassembled WGS sequence"/>
</dbReference>
<name>A0ABS3N6A8_9BACI</name>
<accession>A0ABS3N6A8</accession>
<protein>
    <submittedName>
        <fullName evidence="1">Uncharacterized protein</fullName>
    </submittedName>
</protein>
<gene>
    <name evidence="1" type="ORF">I7822_18945</name>
</gene>
<dbReference type="EMBL" id="JAGDEL010000016">
    <property type="protein sequence ID" value="MBO1513703.1"/>
    <property type="molecule type" value="Genomic_DNA"/>
</dbReference>
<reference evidence="1 2" key="1">
    <citation type="submission" date="2021-03" db="EMBL/GenBank/DDBJ databases">
        <title>Whole genome sequence of Metabacillus bambusae BG109.</title>
        <authorList>
            <person name="Jeong J.W."/>
        </authorList>
    </citation>
    <scope>NUCLEOTIDE SEQUENCE [LARGE SCALE GENOMIC DNA]</scope>
    <source>
        <strain evidence="1 2">BG109</strain>
    </source>
</reference>
<evidence type="ECO:0000313" key="2">
    <source>
        <dbReference type="Proteomes" id="UP000663981"/>
    </source>
</evidence>
<comment type="caution">
    <text evidence="1">The sequence shown here is derived from an EMBL/GenBank/DDBJ whole genome shotgun (WGS) entry which is preliminary data.</text>
</comment>
<dbReference type="RefSeq" id="WP_207980652.1">
    <property type="nucleotide sequence ID" value="NZ_JAGDEL010000016.1"/>
</dbReference>
<organism evidence="1 2">
    <name type="scientific">Metabacillus bambusae</name>
    <dbReference type="NCBI Taxonomy" id="2795218"/>
    <lineage>
        <taxon>Bacteria</taxon>
        <taxon>Bacillati</taxon>
        <taxon>Bacillota</taxon>
        <taxon>Bacilli</taxon>
        <taxon>Bacillales</taxon>
        <taxon>Bacillaceae</taxon>
        <taxon>Metabacillus</taxon>
    </lineage>
</organism>